<accession>A0AB39XS21</accession>
<reference evidence="2" key="1">
    <citation type="submission" date="2024-08" db="EMBL/GenBank/DDBJ databases">
        <authorList>
            <person name="Chaddad Z."/>
            <person name="Lamrabet M."/>
            <person name="Bouhnik O."/>
            <person name="Alami S."/>
            <person name="Wipf D."/>
            <person name="Courty P.E."/>
            <person name="Missbah El Idrissi M."/>
        </authorList>
    </citation>
    <scope>NUCLEOTIDE SEQUENCE</scope>
    <source>
        <strain evidence="2">LLZ17</strain>
    </source>
</reference>
<sequence length="95" mass="10525">MGEVGGKAVKSQQPSVARMERSGMREASPKVSDFASLHPSNLLEFAQLFRLWAIIPPIYPPWTDAVTSGPAVGLRPFCYNLWTTNVPEIDSWMSC</sequence>
<dbReference type="EMBL" id="CP165734">
    <property type="protein sequence ID" value="XDV59948.1"/>
    <property type="molecule type" value="Genomic_DNA"/>
</dbReference>
<evidence type="ECO:0000256" key="1">
    <source>
        <dbReference type="SAM" id="MobiDB-lite"/>
    </source>
</evidence>
<protein>
    <submittedName>
        <fullName evidence="2">Uncharacterized protein</fullName>
    </submittedName>
</protein>
<dbReference type="AlphaFoldDB" id="A0AB39XS21"/>
<organism evidence="2">
    <name type="scientific">Bradyrhizobium sp. LLZ17</name>
    <dbReference type="NCBI Taxonomy" id="3239388"/>
    <lineage>
        <taxon>Bacteria</taxon>
        <taxon>Pseudomonadati</taxon>
        <taxon>Pseudomonadota</taxon>
        <taxon>Alphaproteobacteria</taxon>
        <taxon>Hyphomicrobiales</taxon>
        <taxon>Nitrobacteraceae</taxon>
        <taxon>Bradyrhizobium</taxon>
    </lineage>
</organism>
<evidence type="ECO:0000313" key="2">
    <source>
        <dbReference type="EMBL" id="XDV59948.1"/>
    </source>
</evidence>
<dbReference type="RefSeq" id="WP_369725168.1">
    <property type="nucleotide sequence ID" value="NZ_CP165734.1"/>
</dbReference>
<proteinExistence type="predicted"/>
<name>A0AB39XS21_9BRAD</name>
<feature type="region of interest" description="Disordered" evidence="1">
    <location>
        <begin position="1"/>
        <end position="24"/>
    </location>
</feature>
<gene>
    <name evidence="2" type="ORF">AB8Z38_11615</name>
</gene>